<keyword evidence="3" id="KW-1185">Reference proteome</keyword>
<evidence type="ECO:0000256" key="1">
    <source>
        <dbReference type="ARBA" id="ARBA00022649"/>
    </source>
</evidence>
<comment type="caution">
    <text evidence="2">The sequence shown here is derived from an EMBL/GenBank/DDBJ whole genome shotgun (WGS) entry which is preliminary data.</text>
</comment>
<dbReference type="Proteomes" id="UP000469292">
    <property type="component" value="Unassembled WGS sequence"/>
</dbReference>
<dbReference type="AlphaFoldDB" id="A0A6I5MYN8"/>
<dbReference type="InterPro" id="IPR007712">
    <property type="entry name" value="RelE/ParE_toxin"/>
</dbReference>
<dbReference type="SUPFAM" id="SSF143011">
    <property type="entry name" value="RelE-like"/>
    <property type="match status" value="1"/>
</dbReference>
<dbReference type="RefSeq" id="WP_163227271.1">
    <property type="nucleotide sequence ID" value="NZ_VYSG01000001.1"/>
</dbReference>
<organism evidence="2 3">
    <name type="scientific">Bifidobacterium choloepi</name>
    <dbReference type="NCBI Taxonomy" id="2614131"/>
    <lineage>
        <taxon>Bacteria</taxon>
        <taxon>Bacillati</taxon>
        <taxon>Actinomycetota</taxon>
        <taxon>Actinomycetes</taxon>
        <taxon>Bifidobacteriales</taxon>
        <taxon>Bifidobacteriaceae</taxon>
        <taxon>Bifidobacterium</taxon>
    </lineage>
</organism>
<keyword evidence="1" id="KW-1277">Toxin-antitoxin system</keyword>
<evidence type="ECO:0000313" key="3">
    <source>
        <dbReference type="Proteomes" id="UP000469292"/>
    </source>
</evidence>
<evidence type="ECO:0000313" key="2">
    <source>
        <dbReference type="EMBL" id="NEG69738.1"/>
    </source>
</evidence>
<dbReference type="InterPro" id="IPR035093">
    <property type="entry name" value="RelE/ParE_toxin_dom_sf"/>
</dbReference>
<accession>A0A6I5MYN8</accession>
<proteinExistence type="predicted"/>
<protein>
    <submittedName>
        <fullName evidence="2">Type II toxin-antitoxin system RelE/ParE family toxin</fullName>
    </submittedName>
</protein>
<gene>
    <name evidence="2" type="ORF">F6S87_03765</name>
</gene>
<name>A0A6I5MYN8_9BIFI</name>
<dbReference type="Pfam" id="PF05016">
    <property type="entry name" value="ParE_toxin"/>
    <property type="match status" value="1"/>
</dbReference>
<dbReference type="EMBL" id="VYSG01000001">
    <property type="protein sequence ID" value="NEG69738.1"/>
    <property type="molecule type" value="Genomic_DNA"/>
</dbReference>
<dbReference type="Gene3D" id="3.30.2310.20">
    <property type="entry name" value="RelE-like"/>
    <property type="match status" value="1"/>
</dbReference>
<reference evidence="2 3" key="1">
    <citation type="submission" date="2019-09" db="EMBL/GenBank/DDBJ databases">
        <title>Phylogenetic characterization of a novel taxon of the genus Bifidobacterium: Bifidobacterium choloepi sp. nov.</title>
        <authorList>
            <person name="Modesto M."/>
            <person name="Satti M."/>
        </authorList>
    </citation>
    <scope>NUCLEOTIDE SEQUENCE [LARGE SCALE GENOMIC DNA]</scope>
    <source>
        <strain evidence="2 3">BRDM6</strain>
    </source>
</reference>
<sequence>MEAWDVRYTREAQKDIAKLREPAKSHVHVMLERVRQNPLPATEGGYGKPLGHKRDGNLTGYCNVKLKGDGLRVVYRLERRDHEMVVVVVSVRDDNVVYREAVRRIT</sequence>